<accession>A0A5B0M5Y6</accession>
<proteinExistence type="predicted"/>
<sequence length="117" mass="12845">MKYSARALICAVLFCGAHPQLAMLNSETFKCSECQSVDVAVSTHHGEECGMKTFCLGCISNDICKMKVPKTHVQCLDCSTKKTFSQCEGSKVTHTFNECPANGNHQKFEEPPQIQAP</sequence>
<dbReference type="OrthoDB" id="2507916at2759"/>
<reference evidence="5 6" key="1">
    <citation type="submission" date="2019-05" db="EMBL/GenBank/DDBJ databases">
        <title>Emergence of the Ug99 lineage of the wheat stem rust pathogen through somatic hybridization.</title>
        <authorList>
            <person name="Li F."/>
            <person name="Upadhyaya N.M."/>
            <person name="Sperschneider J."/>
            <person name="Matny O."/>
            <person name="Nguyen-Phuc H."/>
            <person name="Mago R."/>
            <person name="Raley C."/>
            <person name="Miller M.E."/>
            <person name="Silverstein K.A.T."/>
            <person name="Henningsen E."/>
            <person name="Hirsch C.D."/>
            <person name="Visser B."/>
            <person name="Pretorius Z.A."/>
            <person name="Steffenson B.J."/>
            <person name="Schwessinger B."/>
            <person name="Dodds P.N."/>
            <person name="Figueroa M."/>
        </authorList>
    </citation>
    <scope>NUCLEOTIDE SEQUENCE [LARGE SCALE GENOMIC DNA]</scope>
    <source>
        <strain evidence="3">21-0</strain>
        <strain evidence="2 6">Ug99</strain>
    </source>
</reference>
<gene>
    <name evidence="3" type="ORF">PGT21_012232</name>
    <name evidence="4" type="ORF">PGT21_012816</name>
    <name evidence="2" type="ORF">PGTUg99_025153</name>
</gene>
<feature type="signal peptide" evidence="1">
    <location>
        <begin position="1"/>
        <end position="22"/>
    </location>
</feature>
<evidence type="ECO:0000313" key="5">
    <source>
        <dbReference type="Proteomes" id="UP000324748"/>
    </source>
</evidence>
<name>A0A5B0M5Y6_PUCGR</name>
<keyword evidence="1" id="KW-0732">Signal</keyword>
<evidence type="ECO:0000313" key="3">
    <source>
        <dbReference type="EMBL" id="KAA1071583.1"/>
    </source>
</evidence>
<dbReference type="Proteomes" id="UP000324748">
    <property type="component" value="Unassembled WGS sequence"/>
</dbReference>
<feature type="chain" id="PRO_5036366094" description="TNFR-Cys domain-containing protein" evidence="1">
    <location>
        <begin position="23"/>
        <end position="117"/>
    </location>
</feature>
<evidence type="ECO:0000313" key="2">
    <source>
        <dbReference type="EMBL" id="KAA1067184.1"/>
    </source>
</evidence>
<evidence type="ECO:0008006" key="7">
    <source>
        <dbReference type="Google" id="ProtNLM"/>
    </source>
</evidence>
<comment type="caution">
    <text evidence="3">The sequence shown here is derived from an EMBL/GenBank/DDBJ whole genome shotgun (WGS) entry which is preliminary data.</text>
</comment>
<dbReference type="EMBL" id="VSWC01000170">
    <property type="protein sequence ID" value="KAA1071583.1"/>
    <property type="molecule type" value="Genomic_DNA"/>
</dbReference>
<dbReference type="EMBL" id="VSWC01000144">
    <property type="protein sequence ID" value="KAA1077594.1"/>
    <property type="molecule type" value="Genomic_DNA"/>
</dbReference>
<dbReference type="EMBL" id="VDEP01000507">
    <property type="protein sequence ID" value="KAA1067184.1"/>
    <property type="molecule type" value="Genomic_DNA"/>
</dbReference>
<evidence type="ECO:0000256" key="1">
    <source>
        <dbReference type="SAM" id="SignalP"/>
    </source>
</evidence>
<evidence type="ECO:0000313" key="4">
    <source>
        <dbReference type="EMBL" id="KAA1077594.1"/>
    </source>
</evidence>
<organism evidence="3 5">
    <name type="scientific">Puccinia graminis f. sp. tritici</name>
    <dbReference type="NCBI Taxonomy" id="56615"/>
    <lineage>
        <taxon>Eukaryota</taxon>
        <taxon>Fungi</taxon>
        <taxon>Dikarya</taxon>
        <taxon>Basidiomycota</taxon>
        <taxon>Pucciniomycotina</taxon>
        <taxon>Pucciniomycetes</taxon>
        <taxon>Pucciniales</taxon>
        <taxon>Pucciniaceae</taxon>
        <taxon>Puccinia</taxon>
    </lineage>
</organism>
<protein>
    <recommendedName>
        <fullName evidence="7">TNFR-Cys domain-containing protein</fullName>
    </recommendedName>
</protein>
<dbReference type="Proteomes" id="UP000325313">
    <property type="component" value="Unassembled WGS sequence"/>
</dbReference>
<evidence type="ECO:0000313" key="6">
    <source>
        <dbReference type="Proteomes" id="UP000325313"/>
    </source>
</evidence>
<keyword evidence="5" id="KW-1185">Reference proteome</keyword>
<dbReference type="AlphaFoldDB" id="A0A5B0M5Y6"/>